<feature type="transmembrane region" description="Helical" evidence="1">
    <location>
        <begin position="21"/>
        <end position="39"/>
    </location>
</feature>
<gene>
    <name evidence="2" type="ORF">LCGC14_1412100</name>
</gene>
<dbReference type="Gene3D" id="1.25.40.10">
    <property type="entry name" value="Tetratricopeptide repeat domain"/>
    <property type="match status" value="2"/>
</dbReference>
<evidence type="ECO:0000256" key="1">
    <source>
        <dbReference type="SAM" id="Phobius"/>
    </source>
</evidence>
<comment type="caution">
    <text evidence="2">The sequence shown here is derived from an EMBL/GenBank/DDBJ whole genome shotgun (WGS) entry which is preliminary data.</text>
</comment>
<organism evidence="2">
    <name type="scientific">marine sediment metagenome</name>
    <dbReference type="NCBI Taxonomy" id="412755"/>
    <lineage>
        <taxon>unclassified sequences</taxon>
        <taxon>metagenomes</taxon>
        <taxon>ecological metagenomes</taxon>
    </lineage>
</organism>
<sequence length="248" mass="28749">MSKDILAKVNSLIKDSGGYKVFIFINIAILVLILVLMVIQQSWIKKEKSAIKSVINNSRNEIEQIKANSLEESKILLVKDAKKENKVDVLTNSLRARKKSVFNIKKKIKEADMYFDYDQYEKAAIIYRKLVNTNPFSEWGDKVYSRLAECYYNLKDFEGALEAYGKVYNSYLKSPYALNAQLRMGECFIFMGNFNEARRVLYTLVGQEAKYERAEDKLKVIEAYYKIADSYIEQAKTHLNNSDKGILY</sequence>
<name>A0A0F9MVQ0_9ZZZZ</name>
<protein>
    <submittedName>
        <fullName evidence="2">Uncharacterized protein</fullName>
    </submittedName>
</protein>
<dbReference type="InterPro" id="IPR019734">
    <property type="entry name" value="TPR_rpt"/>
</dbReference>
<reference evidence="2" key="1">
    <citation type="journal article" date="2015" name="Nature">
        <title>Complex archaea that bridge the gap between prokaryotes and eukaryotes.</title>
        <authorList>
            <person name="Spang A."/>
            <person name="Saw J.H."/>
            <person name="Jorgensen S.L."/>
            <person name="Zaremba-Niedzwiedzka K."/>
            <person name="Martijn J."/>
            <person name="Lind A.E."/>
            <person name="van Eijk R."/>
            <person name="Schleper C."/>
            <person name="Guy L."/>
            <person name="Ettema T.J."/>
        </authorList>
    </citation>
    <scope>NUCLEOTIDE SEQUENCE</scope>
</reference>
<proteinExistence type="predicted"/>
<keyword evidence="1" id="KW-0472">Membrane</keyword>
<dbReference type="Pfam" id="PF13174">
    <property type="entry name" value="TPR_6"/>
    <property type="match status" value="2"/>
</dbReference>
<evidence type="ECO:0000313" key="2">
    <source>
        <dbReference type="EMBL" id="KKM73277.1"/>
    </source>
</evidence>
<dbReference type="AlphaFoldDB" id="A0A0F9MVQ0"/>
<keyword evidence="1" id="KW-0812">Transmembrane</keyword>
<dbReference type="EMBL" id="LAZR01009326">
    <property type="protein sequence ID" value="KKM73277.1"/>
    <property type="molecule type" value="Genomic_DNA"/>
</dbReference>
<keyword evidence="1" id="KW-1133">Transmembrane helix</keyword>
<dbReference type="SUPFAM" id="SSF48452">
    <property type="entry name" value="TPR-like"/>
    <property type="match status" value="1"/>
</dbReference>
<dbReference type="InterPro" id="IPR011990">
    <property type="entry name" value="TPR-like_helical_dom_sf"/>
</dbReference>
<accession>A0A0F9MVQ0</accession>